<keyword evidence="1" id="KW-1185">Reference proteome</keyword>
<gene>
    <name evidence="2" type="primary">LOC113462426</name>
</gene>
<dbReference type="Proteomes" id="UP000228380">
    <property type="component" value="Chromosome 7"/>
</dbReference>
<organism evidence="1 2">
    <name type="scientific">Phoenix dactylifera</name>
    <name type="common">Date palm</name>
    <dbReference type="NCBI Taxonomy" id="42345"/>
    <lineage>
        <taxon>Eukaryota</taxon>
        <taxon>Viridiplantae</taxon>
        <taxon>Streptophyta</taxon>
        <taxon>Embryophyta</taxon>
        <taxon>Tracheophyta</taxon>
        <taxon>Spermatophyta</taxon>
        <taxon>Magnoliopsida</taxon>
        <taxon>Liliopsida</taxon>
        <taxon>Arecaceae</taxon>
        <taxon>Coryphoideae</taxon>
        <taxon>Phoeniceae</taxon>
        <taxon>Phoenix</taxon>
    </lineage>
</organism>
<dbReference type="OrthoDB" id="10505459at2759"/>
<reference evidence="2" key="2">
    <citation type="submission" date="2025-08" db="UniProtKB">
        <authorList>
            <consortium name="RefSeq"/>
        </authorList>
    </citation>
    <scope>IDENTIFICATION</scope>
    <source>
        <tissue evidence="2">Young leaves</tissue>
    </source>
</reference>
<sequence>MRCAAKDYVCVWKGIKIRLDLIYSILRWIFVDRGRGHGRSRAERLRFLQSAPNSEAPGRRREENSIPNVIEAEGFFPEGGGLDGSPRPRRPCPLSHRLIEHLMSLPVSKQFRSPRLFEMARNEQWLQVAKEAVCFKLNCVGYC</sequence>
<evidence type="ECO:0000313" key="1">
    <source>
        <dbReference type="Proteomes" id="UP000228380"/>
    </source>
</evidence>
<name>A0A8B9ADS9_PHODC</name>
<accession>A0A8B9ADS9</accession>
<dbReference type="AlphaFoldDB" id="A0A8B9ADS9"/>
<protein>
    <submittedName>
        <fullName evidence="2">Uncharacterized protein LOC113462426 isoform X2</fullName>
    </submittedName>
</protein>
<proteinExistence type="predicted"/>
<reference evidence="1" key="1">
    <citation type="journal article" date="2019" name="Nat. Commun.">
        <title>Genome-wide association mapping of date palm fruit traits.</title>
        <authorList>
            <person name="Hazzouri K.M."/>
            <person name="Gros-Balthazard M."/>
            <person name="Flowers J.M."/>
            <person name="Copetti D."/>
            <person name="Lemansour A."/>
            <person name="Lebrun M."/>
            <person name="Masmoudi K."/>
            <person name="Ferrand S."/>
            <person name="Dhar M.I."/>
            <person name="Fresquez Z.A."/>
            <person name="Rosas U."/>
            <person name="Zhang J."/>
            <person name="Talag J."/>
            <person name="Lee S."/>
            <person name="Kudrna D."/>
            <person name="Powell R.F."/>
            <person name="Leitch I.J."/>
            <person name="Krueger R.R."/>
            <person name="Wing R.A."/>
            <person name="Amiri K.M.A."/>
            <person name="Purugganan M.D."/>
        </authorList>
    </citation>
    <scope>NUCLEOTIDE SEQUENCE [LARGE SCALE GENOMIC DNA]</scope>
    <source>
        <strain evidence="1">cv. Khalas</strain>
    </source>
</reference>
<dbReference type="GeneID" id="113462426"/>
<dbReference type="RefSeq" id="XP_038983912.1">
    <property type="nucleotide sequence ID" value="XM_039127984.1"/>
</dbReference>
<evidence type="ECO:0000313" key="2">
    <source>
        <dbReference type="RefSeq" id="XP_038983912.1"/>
    </source>
</evidence>